<feature type="compositionally biased region" description="Polar residues" evidence="4">
    <location>
        <begin position="35"/>
        <end position="56"/>
    </location>
</feature>
<dbReference type="Gene3D" id="1.25.40.10">
    <property type="entry name" value="Tetratricopeptide repeat domain"/>
    <property type="match status" value="1"/>
</dbReference>
<dbReference type="SMART" id="SM00028">
    <property type="entry name" value="TPR"/>
    <property type="match status" value="3"/>
</dbReference>
<evidence type="ECO:0000256" key="1">
    <source>
        <dbReference type="ARBA" id="ARBA00022737"/>
    </source>
</evidence>
<evidence type="ECO:0000256" key="4">
    <source>
        <dbReference type="SAM" id="MobiDB-lite"/>
    </source>
</evidence>
<dbReference type="GO" id="GO:0000987">
    <property type="term" value="F:cis-regulatory region sequence-specific DNA binding"/>
    <property type="evidence" value="ECO:0007669"/>
    <property type="project" value="TreeGrafter"/>
</dbReference>
<dbReference type="SUPFAM" id="SSF48452">
    <property type="entry name" value="TPR-like"/>
    <property type="match status" value="1"/>
</dbReference>
<keyword evidence="5" id="KW-0472">Membrane</keyword>
<name>A0A9W3A427_BIOGL</name>
<dbReference type="PROSITE" id="PS51184">
    <property type="entry name" value="JMJC"/>
    <property type="match status" value="1"/>
</dbReference>
<keyword evidence="7" id="KW-1185">Reference proteome</keyword>
<dbReference type="OrthoDB" id="438164at2759"/>
<dbReference type="AlphaFoldDB" id="A0A9W3A427"/>
<dbReference type="Pfam" id="PF07719">
    <property type="entry name" value="TPR_2"/>
    <property type="match status" value="1"/>
</dbReference>
<keyword evidence="2 3" id="KW-0802">TPR repeat</keyword>
<keyword evidence="1" id="KW-0677">Repeat</keyword>
<proteinExistence type="predicted"/>
<feature type="transmembrane region" description="Helical" evidence="5">
    <location>
        <begin position="80"/>
        <end position="98"/>
    </location>
</feature>
<evidence type="ECO:0000256" key="5">
    <source>
        <dbReference type="SAM" id="Phobius"/>
    </source>
</evidence>
<dbReference type="SUPFAM" id="SSF51197">
    <property type="entry name" value="Clavaminate synthase-like"/>
    <property type="match status" value="1"/>
</dbReference>
<organism evidence="7 8">
    <name type="scientific">Biomphalaria glabrata</name>
    <name type="common">Bloodfluke planorb</name>
    <name type="synonym">Freshwater snail</name>
    <dbReference type="NCBI Taxonomy" id="6526"/>
    <lineage>
        <taxon>Eukaryota</taxon>
        <taxon>Metazoa</taxon>
        <taxon>Spiralia</taxon>
        <taxon>Lophotrochozoa</taxon>
        <taxon>Mollusca</taxon>
        <taxon>Gastropoda</taxon>
        <taxon>Heterobranchia</taxon>
        <taxon>Euthyneura</taxon>
        <taxon>Panpulmonata</taxon>
        <taxon>Hygrophila</taxon>
        <taxon>Lymnaeoidea</taxon>
        <taxon>Planorbidae</taxon>
        <taxon>Biomphalaria</taxon>
    </lineage>
</organism>
<dbReference type="SMART" id="SM00558">
    <property type="entry name" value="JmjC"/>
    <property type="match status" value="1"/>
</dbReference>
<sequence>MDIINYLWVLFTRCQAMAKRKTSPAEADASKASHRSTNQVGASGDTEPTSPPSNSQSVSNLKSKSEKSVSEDSSHKFSSLTVYSFLILLLAMVTLYYLPTINIVFNSYLYTEDSLNGGWRPASQEILEKYDTDICNIQRLSVSSLSPANFEKEFRFKKPVLVTFPNGLKDWTDPDLWSRQGLLKAYSNWTLHSGQSLEIVRAGGNAKHRTSFSEFVDSLLAETNKTTNEPLHYGFDRRFYYDTDLPKSLRLPRYFQSNYLEDDSIFFLGSSLTGVVFHKHSDTWNAVAYGKKRWFLYPPSRTPPGGVYHGFTLLDWFHHVYPELTEEEKPIECVQQGGEILYLPEGMYHATLNLGDTIALAIQKKNATTEIEKLSYEATRLNNLMSEISEDDSDKAINMKLREIYERTLELYPDNAEAHHKLGLALFNMGLYRDALPQFMKAIKLDPYFVLAYIHMAKSLAKLRDYVKADVVFQKAIEISPNLWDNYKEYGEFLLQQGRPAHALPIYKKGTELMPELTPFWHYYKHCQQQVGDIEGAKQSEQIIVKLQKQEETQDS</sequence>
<feature type="domain" description="JmjC" evidence="6">
    <location>
        <begin position="234"/>
        <end position="383"/>
    </location>
</feature>
<accession>A0A9W3A427</accession>
<evidence type="ECO:0000313" key="8">
    <source>
        <dbReference type="RefSeq" id="XP_055882036.1"/>
    </source>
</evidence>
<dbReference type="GO" id="GO:0005634">
    <property type="term" value="C:nucleus"/>
    <property type="evidence" value="ECO:0007669"/>
    <property type="project" value="TreeGrafter"/>
</dbReference>
<reference evidence="8" key="1">
    <citation type="submission" date="2025-08" db="UniProtKB">
        <authorList>
            <consortium name="RefSeq"/>
        </authorList>
    </citation>
    <scope>IDENTIFICATION</scope>
</reference>
<feature type="repeat" description="TPR" evidence="3">
    <location>
        <begin position="416"/>
        <end position="449"/>
    </location>
</feature>
<dbReference type="InterPro" id="IPR041667">
    <property type="entry name" value="Cupin_8"/>
</dbReference>
<evidence type="ECO:0000259" key="6">
    <source>
        <dbReference type="PROSITE" id="PS51184"/>
    </source>
</evidence>
<dbReference type="InterPro" id="IPR019734">
    <property type="entry name" value="TPR_rpt"/>
</dbReference>
<dbReference type="Proteomes" id="UP001165740">
    <property type="component" value="Chromosome 4"/>
</dbReference>
<dbReference type="PROSITE" id="PS50005">
    <property type="entry name" value="TPR"/>
    <property type="match status" value="2"/>
</dbReference>
<evidence type="ECO:0000313" key="7">
    <source>
        <dbReference type="Proteomes" id="UP001165740"/>
    </source>
</evidence>
<dbReference type="GeneID" id="106054114"/>
<dbReference type="PROSITE" id="PS50293">
    <property type="entry name" value="TPR_REGION"/>
    <property type="match status" value="1"/>
</dbReference>
<keyword evidence="5" id="KW-0812">Transmembrane</keyword>
<dbReference type="PANTHER" id="PTHR12480">
    <property type="entry name" value="ARGININE DEMETHYLASE AND LYSYL-HYDROXYLASE JMJD"/>
    <property type="match status" value="1"/>
</dbReference>
<dbReference type="OMA" id="WFLYPPQ"/>
<dbReference type="Gene3D" id="2.60.120.650">
    <property type="entry name" value="Cupin"/>
    <property type="match status" value="1"/>
</dbReference>
<protein>
    <submittedName>
        <fullName evidence="8">Uncharacterized protein LOC106054114 isoform X1</fullName>
    </submittedName>
</protein>
<dbReference type="Pfam" id="PF13621">
    <property type="entry name" value="Cupin_8"/>
    <property type="match status" value="1"/>
</dbReference>
<feature type="repeat" description="TPR" evidence="3">
    <location>
        <begin position="450"/>
        <end position="483"/>
    </location>
</feature>
<evidence type="ECO:0000256" key="2">
    <source>
        <dbReference type="ARBA" id="ARBA00022803"/>
    </source>
</evidence>
<dbReference type="InterPro" id="IPR003347">
    <property type="entry name" value="JmjC_dom"/>
</dbReference>
<dbReference type="PANTHER" id="PTHR12480:SF21">
    <property type="entry name" value="JMJC DOMAIN-CONTAINING PROTEIN 8"/>
    <property type="match status" value="1"/>
</dbReference>
<dbReference type="RefSeq" id="XP_055882036.1">
    <property type="nucleotide sequence ID" value="XM_056026061.1"/>
</dbReference>
<keyword evidence="5" id="KW-1133">Transmembrane helix</keyword>
<dbReference type="Pfam" id="PF13181">
    <property type="entry name" value="TPR_8"/>
    <property type="match status" value="1"/>
</dbReference>
<dbReference type="InterPro" id="IPR011990">
    <property type="entry name" value="TPR-like_helical_dom_sf"/>
</dbReference>
<feature type="region of interest" description="Disordered" evidence="4">
    <location>
        <begin position="22"/>
        <end position="67"/>
    </location>
</feature>
<dbReference type="InterPro" id="IPR013105">
    <property type="entry name" value="TPR_2"/>
</dbReference>
<dbReference type="InterPro" id="IPR050910">
    <property type="entry name" value="JMJD6_ArgDemeth/LysHydrox"/>
</dbReference>
<gene>
    <name evidence="8" type="primary">LOC106054114</name>
</gene>
<evidence type="ECO:0000256" key="3">
    <source>
        <dbReference type="PROSITE-ProRule" id="PRU00339"/>
    </source>
</evidence>